<keyword evidence="4" id="KW-0238">DNA-binding</keyword>
<dbReference type="GO" id="GO:0005829">
    <property type="term" value="C:cytosol"/>
    <property type="evidence" value="ECO:0007669"/>
    <property type="project" value="TreeGrafter"/>
</dbReference>
<dbReference type="GO" id="GO:0000976">
    <property type="term" value="F:transcription cis-regulatory region binding"/>
    <property type="evidence" value="ECO:0007669"/>
    <property type="project" value="TreeGrafter"/>
</dbReference>
<evidence type="ECO:0000256" key="4">
    <source>
        <dbReference type="ARBA" id="ARBA00023125"/>
    </source>
</evidence>
<evidence type="ECO:0000313" key="8">
    <source>
        <dbReference type="EMBL" id="NDV14325.1"/>
    </source>
</evidence>
<dbReference type="SUPFAM" id="SSF52172">
    <property type="entry name" value="CheY-like"/>
    <property type="match status" value="1"/>
</dbReference>
<comment type="caution">
    <text evidence="8">The sequence shown here is derived from an EMBL/GenBank/DDBJ whole genome shotgun (WGS) entry which is preliminary data.</text>
</comment>
<keyword evidence="5" id="KW-0804">Transcription</keyword>
<evidence type="ECO:0000256" key="3">
    <source>
        <dbReference type="ARBA" id="ARBA00023015"/>
    </source>
</evidence>
<evidence type="ECO:0000256" key="1">
    <source>
        <dbReference type="ARBA" id="ARBA00022553"/>
    </source>
</evidence>
<evidence type="ECO:0000313" key="9">
    <source>
        <dbReference type="Proteomes" id="UP000482578"/>
    </source>
</evidence>
<dbReference type="GO" id="GO:0000156">
    <property type="term" value="F:phosphorelay response regulator activity"/>
    <property type="evidence" value="ECO:0007669"/>
    <property type="project" value="TreeGrafter"/>
</dbReference>
<feature type="modified residue" description="4-aspartylphosphate" evidence="6">
    <location>
        <position position="54"/>
    </location>
</feature>
<protein>
    <submittedName>
        <fullName evidence="8">Response regulator</fullName>
    </submittedName>
</protein>
<evidence type="ECO:0000256" key="2">
    <source>
        <dbReference type="ARBA" id="ARBA00023012"/>
    </source>
</evidence>
<dbReference type="InterPro" id="IPR001789">
    <property type="entry name" value="Sig_transdc_resp-reg_receiver"/>
</dbReference>
<proteinExistence type="predicted"/>
<evidence type="ECO:0000259" key="7">
    <source>
        <dbReference type="PROSITE" id="PS50110"/>
    </source>
</evidence>
<dbReference type="PANTHER" id="PTHR48111">
    <property type="entry name" value="REGULATOR OF RPOS"/>
    <property type="match status" value="1"/>
</dbReference>
<feature type="domain" description="Response regulatory" evidence="7">
    <location>
        <begin position="5"/>
        <end position="119"/>
    </location>
</feature>
<dbReference type="EMBL" id="JAAGAA010000022">
    <property type="protein sequence ID" value="NDV14325.1"/>
    <property type="molecule type" value="Genomic_DNA"/>
</dbReference>
<dbReference type="Gene3D" id="1.10.10.60">
    <property type="entry name" value="Homeodomain-like"/>
    <property type="match status" value="1"/>
</dbReference>
<dbReference type="Gene3D" id="3.40.50.2300">
    <property type="match status" value="1"/>
</dbReference>
<keyword evidence="2" id="KW-0902">Two-component regulatory system</keyword>
<dbReference type="PROSITE" id="PS50110">
    <property type="entry name" value="RESPONSE_REGULATORY"/>
    <property type="match status" value="1"/>
</dbReference>
<dbReference type="GO" id="GO:0006355">
    <property type="term" value="P:regulation of DNA-templated transcription"/>
    <property type="evidence" value="ECO:0007669"/>
    <property type="project" value="TreeGrafter"/>
</dbReference>
<gene>
    <name evidence="8" type="ORF">GZH52_16300</name>
</gene>
<keyword evidence="9" id="KW-1185">Reference proteome</keyword>
<dbReference type="PANTHER" id="PTHR48111:SF1">
    <property type="entry name" value="TWO-COMPONENT RESPONSE REGULATOR ORR33"/>
    <property type="match status" value="1"/>
</dbReference>
<accession>A0A6B2KVN5</accession>
<dbReference type="InterPro" id="IPR011006">
    <property type="entry name" value="CheY-like_superfamily"/>
</dbReference>
<dbReference type="Pfam" id="PF02954">
    <property type="entry name" value="HTH_8"/>
    <property type="match status" value="1"/>
</dbReference>
<dbReference type="SMART" id="SM00448">
    <property type="entry name" value="REC"/>
    <property type="match status" value="1"/>
</dbReference>
<keyword evidence="1 6" id="KW-0597">Phosphoprotein</keyword>
<dbReference type="InterPro" id="IPR002197">
    <property type="entry name" value="HTH_Fis"/>
</dbReference>
<name>A0A6B2KVN5_9NEIS</name>
<reference evidence="8 9" key="1">
    <citation type="submission" date="2020-02" db="EMBL/GenBank/DDBJ databases">
        <authorList>
            <person name="Yang Z."/>
        </authorList>
    </citation>
    <scope>NUCLEOTIDE SEQUENCE [LARGE SCALE GENOMIC DNA]</scope>
    <source>
        <strain evidence="8 9">HX-7-9</strain>
    </source>
</reference>
<dbReference type="PRINTS" id="PR01590">
    <property type="entry name" value="HTHFIS"/>
</dbReference>
<organism evidence="8 9">
    <name type="scientific">Crenobacter caeni</name>
    <dbReference type="NCBI Taxonomy" id="2705474"/>
    <lineage>
        <taxon>Bacteria</taxon>
        <taxon>Pseudomonadati</taxon>
        <taxon>Pseudomonadota</taxon>
        <taxon>Betaproteobacteria</taxon>
        <taxon>Neisseriales</taxon>
        <taxon>Neisseriaceae</taxon>
        <taxon>Crenobacter</taxon>
    </lineage>
</organism>
<dbReference type="AlphaFoldDB" id="A0A6B2KVN5"/>
<dbReference type="Pfam" id="PF00072">
    <property type="entry name" value="Response_reg"/>
    <property type="match status" value="1"/>
</dbReference>
<dbReference type="SUPFAM" id="SSF46689">
    <property type="entry name" value="Homeodomain-like"/>
    <property type="match status" value="1"/>
</dbReference>
<dbReference type="GO" id="GO:0032993">
    <property type="term" value="C:protein-DNA complex"/>
    <property type="evidence" value="ECO:0007669"/>
    <property type="project" value="TreeGrafter"/>
</dbReference>
<dbReference type="CDD" id="cd17563">
    <property type="entry name" value="REC_RegA-like"/>
    <property type="match status" value="1"/>
</dbReference>
<sequence>MLMTDYLLVDDDEAFVRVLRRALERRGHRVAHAHDADGALAAMADAPHARVVLDLNLAGDSGLRLLPRLLEVAPGASIVVLTGYASIATAVEATKLGAVQYLAKPADVAAIVAAFGREAADPELAVTAPPMSLKRMGWEHLQRVLAEHGGNISETARALGMHRRTLQRMLAKRPVAQ</sequence>
<dbReference type="Proteomes" id="UP000482578">
    <property type="component" value="Unassembled WGS sequence"/>
</dbReference>
<dbReference type="InterPro" id="IPR009057">
    <property type="entry name" value="Homeodomain-like_sf"/>
</dbReference>
<evidence type="ECO:0000256" key="6">
    <source>
        <dbReference type="PROSITE-ProRule" id="PRU00169"/>
    </source>
</evidence>
<evidence type="ECO:0000256" key="5">
    <source>
        <dbReference type="ARBA" id="ARBA00023163"/>
    </source>
</evidence>
<dbReference type="InterPro" id="IPR039420">
    <property type="entry name" value="WalR-like"/>
</dbReference>
<keyword evidence="3" id="KW-0805">Transcription regulation</keyword>